<dbReference type="PROSITE" id="PS50055">
    <property type="entry name" value="TYR_PHOSPHATASE_PTP"/>
    <property type="match status" value="2"/>
</dbReference>
<dbReference type="Gene3D" id="3.90.190.10">
    <property type="entry name" value="Protein tyrosine phosphatase superfamily"/>
    <property type="match status" value="2"/>
</dbReference>
<sequence length="996" mass="112710">MAGHVVRMKHVHTELILVAVVSYLFSEILAFRQLVRPSVTTANQSSTYYNYTADRAVDGEPSRLSLLSESCSHTDISQKEAWLTIDLGRVYNVNHVKFWYRNDRGSKIANTLRLHFFQVRYTTELNNWSACYRDQTNYDTPIAMPAVIDCPHKARYIQIYSDRPNPYNNGNVFLEICEVEIYGCEVNRFGTDCLECGIRCTDCDVNNGCQKCSARFSGQHCQQCSPGYMGEDCDKVCANGQYGQNCTGRCSSNCVDGACDHVDGRCVQGCNPGYQGTTCSNECRPGFYGSGCSSQCSGNCLGSSTCDPVTGICPAGCVEAWYGPRCMKVNATSADSLTSGPADSFDILVYVGIGIGAFLIIFVLACVWFCRKKRSARPKHENEVYFKGLESGDIVVENSKPVEQVDSNSGSISITDLASVIASKSKNDYEEMKREYQSLCYGEDSHIPCTFGKLPGNLAKNRFRTTFPYDHSRVVLTNEDNDYINASFIQNTKNERAYIAAQGPKPNTVADHWAMVWQENIHVIVMLTNIMDGMKPKCEKYWPDHDQELVSGRLRVSLKQEKRYASYVMRSLSLTHSELNLSRDVTHFQYTQWPDHGVSDTISLVVFHMHVMRFQDRFNNFPLLVHCSAGLGRTGTFIALDALHRHGLETGVVNVEHFVRLMRRDRMNMVQNLDQYIELYNALLESFNGISDVILSKDKFMNDIKILQNPKNTSPIWLKTQYEKLMSIRKSKNEIENTDETVDYTDKNNPQDTATGRYRAILTSHVEGRDSYYDAVILSSFTDRNYLIAGQYPLPGNSIDLCRLLVDYESAIVVFVNGLSEIPSLDEWFSDKKKTLPPYEIFREDTASVTKSIQIHRFGISHLKEDWWHRVHIYEILSWNINDHLPSDLSVISDVIMNIQSGDQQNSHIKTPITFLSKDGVTGCGVLCAVYNAIQQLQQDEEVDMFTIVRQLLVRNPELITTLEEYRVCFAATLDVLSKLPLNTYSKECVYANTSL</sequence>
<dbReference type="PRINTS" id="PR00700">
    <property type="entry name" value="PRTYPHPHTASE"/>
</dbReference>
<dbReference type="PROSITE" id="PS01248">
    <property type="entry name" value="EGF_LAM_1"/>
    <property type="match status" value="1"/>
</dbReference>
<dbReference type="PANTHER" id="PTHR19134:SF562">
    <property type="entry name" value="PROTEIN-TYROSINE-PHOSPHATASE"/>
    <property type="match status" value="1"/>
</dbReference>
<dbReference type="OrthoDB" id="9979034at2759"/>
<dbReference type="KEGG" id="cvn:111115694"/>
<keyword evidence="6" id="KW-1133">Transmembrane helix</keyword>
<dbReference type="PROSITE" id="PS00383">
    <property type="entry name" value="TYR_PHOSPHATASE_1"/>
    <property type="match status" value="1"/>
</dbReference>
<dbReference type="GeneID" id="111115694"/>
<feature type="transmembrane region" description="Helical" evidence="6">
    <location>
        <begin position="347"/>
        <end position="370"/>
    </location>
</feature>
<keyword evidence="10" id="KW-1185">Reference proteome</keyword>
<gene>
    <name evidence="11" type="primary">LOC111115694</name>
</gene>
<dbReference type="CDD" id="cd00047">
    <property type="entry name" value="PTPc"/>
    <property type="match status" value="1"/>
</dbReference>
<dbReference type="InterPro" id="IPR002049">
    <property type="entry name" value="LE_dom"/>
</dbReference>
<evidence type="ECO:0000256" key="5">
    <source>
        <dbReference type="ARBA" id="ARBA00051722"/>
    </source>
</evidence>
<feature type="domain" description="Tyrosine-protein phosphatase" evidence="8">
    <location>
        <begin position="432"/>
        <end position="686"/>
    </location>
</feature>
<dbReference type="InterPro" id="IPR016130">
    <property type="entry name" value="Tyr_Pase_AS"/>
</dbReference>
<dbReference type="PROSITE" id="PS50056">
    <property type="entry name" value="TYR_PHOSPHATASE_2"/>
    <property type="match status" value="1"/>
</dbReference>
<dbReference type="Proteomes" id="UP000694844">
    <property type="component" value="Chromosome 9"/>
</dbReference>
<evidence type="ECO:0000256" key="3">
    <source>
        <dbReference type="ARBA" id="ARBA00022801"/>
    </source>
</evidence>
<dbReference type="RefSeq" id="XP_022310231.1">
    <property type="nucleotide sequence ID" value="XM_022454523.1"/>
</dbReference>
<dbReference type="CDD" id="cd00055">
    <property type="entry name" value="EGF_Lam"/>
    <property type="match status" value="2"/>
</dbReference>
<keyword evidence="6" id="KW-0472">Membrane</keyword>
<evidence type="ECO:0000313" key="11">
    <source>
        <dbReference type="RefSeq" id="XP_022310231.1"/>
    </source>
</evidence>
<dbReference type="SUPFAM" id="SSF49785">
    <property type="entry name" value="Galactose-binding domain-like"/>
    <property type="match status" value="1"/>
</dbReference>
<dbReference type="GO" id="GO:0004725">
    <property type="term" value="F:protein tyrosine phosphatase activity"/>
    <property type="evidence" value="ECO:0007669"/>
    <property type="project" value="UniProtKB-EC"/>
</dbReference>
<feature type="domain" description="Tyrosine-protein phosphatase" evidence="8">
    <location>
        <begin position="718"/>
        <end position="976"/>
    </location>
</feature>
<dbReference type="Pfam" id="PF22633">
    <property type="entry name" value="F5_F8_type_C_2"/>
    <property type="match status" value="1"/>
</dbReference>
<dbReference type="PANTHER" id="PTHR19134">
    <property type="entry name" value="RECEPTOR-TYPE TYROSINE-PROTEIN PHOSPHATASE"/>
    <property type="match status" value="1"/>
</dbReference>
<protein>
    <recommendedName>
        <fullName evidence="2">protein-tyrosine-phosphatase</fullName>
        <ecNumber evidence="2">3.1.3.48</ecNumber>
    </recommendedName>
</protein>
<dbReference type="FunFam" id="3.90.190.10:FF:000102">
    <property type="entry name" value="Receptor-type tyrosine-protein phosphatase"/>
    <property type="match status" value="1"/>
</dbReference>
<feature type="domain" description="Tyrosine specific protein phosphatases" evidence="9">
    <location>
        <begin position="622"/>
        <end position="677"/>
    </location>
</feature>
<proteinExistence type="inferred from homology"/>
<keyword evidence="6" id="KW-0812">Transmembrane</keyword>
<feature type="domain" description="F5/8 type C" evidence="7">
    <location>
        <begin position="24"/>
        <end position="184"/>
    </location>
</feature>
<evidence type="ECO:0000256" key="6">
    <source>
        <dbReference type="SAM" id="Phobius"/>
    </source>
</evidence>
<evidence type="ECO:0000256" key="1">
    <source>
        <dbReference type="ARBA" id="ARBA00009580"/>
    </source>
</evidence>
<dbReference type="AlphaFoldDB" id="A0A8B8C5Q6"/>
<reference evidence="11" key="1">
    <citation type="submission" date="2025-08" db="UniProtKB">
        <authorList>
            <consortium name="RefSeq"/>
        </authorList>
    </citation>
    <scope>IDENTIFICATION</scope>
    <source>
        <tissue evidence="11">Whole sample</tissue>
    </source>
</reference>
<evidence type="ECO:0000256" key="2">
    <source>
        <dbReference type="ARBA" id="ARBA00013064"/>
    </source>
</evidence>
<organism evidence="10 11">
    <name type="scientific">Crassostrea virginica</name>
    <name type="common">Eastern oyster</name>
    <dbReference type="NCBI Taxonomy" id="6565"/>
    <lineage>
        <taxon>Eukaryota</taxon>
        <taxon>Metazoa</taxon>
        <taxon>Spiralia</taxon>
        <taxon>Lophotrochozoa</taxon>
        <taxon>Mollusca</taxon>
        <taxon>Bivalvia</taxon>
        <taxon>Autobranchia</taxon>
        <taxon>Pteriomorphia</taxon>
        <taxon>Ostreida</taxon>
        <taxon>Ostreoidea</taxon>
        <taxon>Ostreidae</taxon>
        <taxon>Crassostrea</taxon>
    </lineage>
</organism>
<accession>A0A8B8C5Q6</accession>
<dbReference type="InterPro" id="IPR000387">
    <property type="entry name" value="Tyr_Pase_dom"/>
</dbReference>
<comment type="catalytic activity">
    <reaction evidence="5">
        <text>O-phospho-L-tyrosyl-[protein] + H2O = L-tyrosyl-[protein] + phosphate</text>
        <dbReference type="Rhea" id="RHEA:10684"/>
        <dbReference type="Rhea" id="RHEA-COMP:10136"/>
        <dbReference type="Rhea" id="RHEA-COMP:20101"/>
        <dbReference type="ChEBI" id="CHEBI:15377"/>
        <dbReference type="ChEBI" id="CHEBI:43474"/>
        <dbReference type="ChEBI" id="CHEBI:46858"/>
        <dbReference type="ChEBI" id="CHEBI:61978"/>
        <dbReference type="EC" id="3.1.3.48"/>
    </reaction>
</comment>
<evidence type="ECO:0000259" key="7">
    <source>
        <dbReference type="PROSITE" id="PS50022"/>
    </source>
</evidence>
<keyword evidence="4" id="KW-0904">Protein phosphatase</keyword>
<dbReference type="InterPro" id="IPR008979">
    <property type="entry name" value="Galactose-bd-like_sf"/>
</dbReference>
<dbReference type="Gene3D" id="2.170.300.10">
    <property type="entry name" value="Tie2 ligand-binding domain superfamily"/>
    <property type="match status" value="1"/>
</dbReference>
<keyword evidence="3" id="KW-0378">Hydrolase</keyword>
<evidence type="ECO:0000256" key="4">
    <source>
        <dbReference type="ARBA" id="ARBA00022912"/>
    </source>
</evidence>
<name>A0A8B8C5Q6_CRAVI</name>
<dbReference type="Gene3D" id="2.60.120.260">
    <property type="entry name" value="Galactose-binding domain-like"/>
    <property type="match status" value="1"/>
</dbReference>
<dbReference type="SMART" id="SM00194">
    <property type="entry name" value="PTPc"/>
    <property type="match status" value="1"/>
</dbReference>
<dbReference type="InterPro" id="IPR003595">
    <property type="entry name" value="Tyr_Pase_cat"/>
</dbReference>
<dbReference type="SUPFAM" id="SSF52799">
    <property type="entry name" value="(Phosphotyrosine protein) phosphatases II"/>
    <property type="match status" value="2"/>
</dbReference>
<dbReference type="InterPro" id="IPR050348">
    <property type="entry name" value="Protein-Tyr_Phosphatase"/>
</dbReference>
<dbReference type="SMART" id="SM00404">
    <property type="entry name" value="PTPc_motif"/>
    <property type="match status" value="2"/>
</dbReference>
<dbReference type="InterPro" id="IPR000242">
    <property type="entry name" value="PTP_cat"/>
</dbReference>
<evidence type="ECO:0000259" key="9">
    <source>
        <dbReference type="PROSITE" id="PS50056"/>
    </source>
</evidence>
<comment type="similarity">
    <text evidence="1">Belongs to the protein-tyrosine phosphatase family.</text>
</comment>
<evidence type="ECO:0000313" key="10">
    <source>
        <dbReference type="Proteomes" id="UP000694844"/>
    </source>
</evidence>
<evidence type="ECO:0000259" key="8">
    <source>
        <dbReference type="PROSITE" id="PS50055"/>
    </source>
</evidence>
<dbReference type="Pfam" id="PF00102">
    <property type="entry name" value="Y_phosphatase"/>
    <property type="match status" value="2"/>
</dbReference>
<dbReference type="InterPro" id="IPR029021">
    <property type="entry name" value="Prot-tyrosine_phosphatase-like"/>
</dbReference>
<dbReference type="EC" id="3.1.3.48" evidence="2"/>
<dbReference type="PROSITE" id="PS50022">
    <property type="entry name" value="FA58C_3"/>
    <property type="match status" value="1"/>
</dbReference>
<dbReference type="InterPro" id="IPR000421">
    <property type="entry name" value="FA58C"/>
</dbReference>